<dbReference type="Proteomes" id="UP001500897">
    <property type="component" value="Unassembled WGS sequence"/>
</dbReference>
<accession>A0ABP5I447</accession>
<evidence type="ECO:0000313" key="3">
    <source>
        <dbReference type="Proteomes" id="UP001500897"/>
    </source>
</evidence>
<proteinExistence type="predicted"/>
<reference evidence="3" key="1">
    <citation type="journal article" date="2019" name="Int. J. Syst. Evol. Microbiol.">
        <title>The Global Catalogue of Microorganisms (GCM) 10K type strain sequencing project: providing services to taxonomists for standard genome sequencing and annotation.</title>
        <authorList>
            <consortium name="The Broad Institute Genomics Platform"/>
            <consortium name="The Broad Institute Genome Sequencing Center for Infectious Disease"/>
            <person name="Wu L."/>
            <person name="Ma J."/>
        </authorList>
    </citation>
    <scope>NUCLEOTIDE SEQUENCE [LARGE SCALE GENOMIC DNA]</scope>
    <source>
        <strain evidence="3">JCM 14559</strain>
    </source>
</reference>
<organism evidence="2 3">
    <name type="scientific">Kitasatospora saccharophila</name>
    <dbReference type="NCBI Taxonomy" id="407973"/>
    <lineage>
        <taxon>Bacteria</taxon>
        <taxon>Bacillati</taxon>
        <taxon>Actinomycetota</taxon>
        <taxon>Actinomycetes</taxon>
        <taxon>Kitasatosporales</taxon>
        <taxon>Streptomycetaceae</taxon>
        <taxon>Kitasatospora</taxon>
    </lineage>
</organism>
<comment type="caution">
    <text evidence="2">The sequence shown here is derived from an EMBL/GenBank/DDBJ whole genome shotgun (WGS) entry which is preliminary data.</text>
</comment>
<evidence type="ECO:0000313" key="2">
    <source>
        <dbReference type="EMBL" id="GAA2092193.1"/>
    </source>
</evidence>
<dbReference type="EMBL" id="BAAANS010000009">
    <property type="protein sequence ID" value="GAA2092193.1"/>
    <property type="molecule type" value="Genomic_DNA"/>
</dbReference>
<dbReference type="RefSeq" id="WP_344551371.1">
    <property type="nucleotide sequence ID" value="NZ_BAAANS010000009.1"/>
</dbReference>
<sequence length="207" mass="22131">MTGPVGDAVLLSLGFRPHEIPGFFRLPDPERDSEERTRSAVRALRTMGHSVDTDPQFDVPGTAPLPSEAPDVAFARHPDLGIVAAVADGIPIHPGVLLTQAGWQHRTDLDLYYLSPSQPGEELDAVAVATARLQRGRYTTAVQPDLAHAVAMRGTDTRERIRVTLFPGAHARLASLSAQFRSPAGPAAQRGNTPAANASAPPRSRSR</sequence>
<name>A0ABP5I447_9ACTN</name>
<feature type="compositionally biased region" description="Low complexity" evidence="1">
    <location>
        <begin position="194"/>
        <end position="207"/>
    </location>
</feature>
<keyword evidence="3" id="KW-1185">Reference proteome</keyword>
<feature type="region of interest" description="Disordered" evidence="1">
    <location>
        <begin position="180"/>
        <end position="207"/>
    </location>
</feature>
<gene>
    <name evidence="2" type="ORF">GCM10009759_17670</name>
</gene>
<protein>
    <submittedName>
        <fullName evidence="2">Uncharacterized protein</fullName>
    </submittedName>
</protein>
<evidence type="ECO:0000256" key="1">
    <source>
        <dbReference type="SAM" id="MobiDB-lite"/>
    </source>
</evidence>